<gene>
    <name evidence="1" type="ORF">BDN72DRAFT_356691</name>
</gene>
<protein>
    <submittedName>
        <fullName evidence="1">Uncharacterized protein</fullName>
    </submittedName>
</protein>
<evidence type="ECO:0000313" key="1">
    <source>
        <dbReference type="EMBL" id="TFK75919.1"/>
    </source>
</evidence>
<organism evidence="1 2">
    <name type="scientific">Pluteus cervinus</name>
    <dbReference type="NCBI Taxonomy" id="181527"/>
    <lineage>
        <taxon>Eukaryota</taxon>
        <taxon>Fungi</taxon>
        <taxon>Dikarya</taxon>
        <taxon>Basidiomycota</taxon>
        <taxon>Agaricomycotina</taxon>
        <taxon>Agaricomycetes</taxon>
        <taxon>Agaricomycetidae</taxon>
        <taxon>Agaricales</taxon>
        <taxon>Pluteineae</taxon>
        <taxon>Pluteaceae</taxon>
        <taxon>Pluteus</taxon>
    </lineage>
</organism>
<accession>A0ACD3BDW8</accession>
<reference evidence="1 2" key="1">
    <citation type="journal article" date="2019" name="Nat. Ecol. Evol.">
        <title>Megaphylogeny resolves global patterns of mushroom evolution.</title>
        <authorList>
            <person name="Varga T."/>
            <person name="Krizsan K."/>
            <person name="Foldi C."/>
            <person name="Dima B."/>
            <person name="Sanchez-Garcia M."/>
            <person name="Sanchez-Ramirez S."/>
            <person name="Szollosi G.J."/>
            <person name="Szarkandi J.G."/>
            <person name="Papp V."/>
            <person name="Albert L."/>
            <person name="Andreopoulos W."/>
            <person name="Angelini C."/>
            <person name="Antonin V."/>
            <person name="Barry K.W."/>
            <person name="Bougher N.L."/>
            <person name="Buchanan P."/>
            <person name="Buyck B."/>
            <person name="Bense V."/>
            <person name="Catcheside P."/>
            <person name="Chovatia M."/>
            <person name="Cooper J."/>
            <person name="Damon W."/>
            <person name="Desjardin D."/>
            <person name="Finy P."/>
            <person name="Geml J."/>
            <person name="Haridas S."/>
            <person name="Hughes K."/>
            <person name="Justo A."/>
            <person name="Karasinski D."/>
            <person name="Kautmanova I."/>
            <person name="Kiss B."/>
            <person name="Kocsube S."/>
            <person name="Kotiranta H."/>
            <person name="LaButti K.M."/>
            <person name="Lechner B.E."/>
            <person name="Liimatainen K."/>
            <person name="Lipzen A."/>
            <person name="Lukacs Z."/>
            <person name="Mihaltcheva S."/>
            <person name="Morgado L.N."/>
            <person name="Niskanen T."/>
            <person name="Noordeloos M.E."/>
            <person name="Ohm R.A."/>
            <person name="Ortiz-Santana B."/>
            <person name="Ovrebo C."/>
            <person name="Racz N."/>
            <person name="Riley R."/>
            <person name="Savchenko A."/>
            <person name="Shiryaev A."/>
            <person name="Soop K."/>
            <person name="Spirin V."/>
            <person name="Szebenyi C."/>
            <person name="Tomsovsky M."/>
            <person name="Tulloss R.E."/>
            <person name="Uehling J."/>
            <person name="Grigoriev I.V."/>
            <person name="Vagvolgyi C."/>
            <person name="Papp T."/>
            <person name="Martin F.M."/>
            <person name="Miettinen O."/>
            <person name="Hibbett D.S."/>
            <person name="Nagy L.G."/>
        </authorList>
    </citation>
    <scope>NUCLEOTIDE SEQUENCE [LARGE SCALE GENOMIC DNA]</scope>
    <source>
        <strain evidence="1 2">NL-1719</strain>
    </source>
</reference>
<proteinExistence type="predicted"/>
<name>A0ACD3BDW8_9AGAR</name>
<evidence type="ECO:0000313" key="2">
    <source>
        <dbReference type="Proteomes" id="UP000308600"/>
    </source>
</evidence>
<sequence length="216" mass="23439">MHLPLLALLSNVLAPGLSPTLVVQNGQQKLGDRRVTVELGVMSRCPDALLCESVFNEVLPKVADKVDLSLLYIGKPNSTDQDFGITCLHGPEECAGNVQQLCVAKYAPSSTWWEFVQCQNYEGRYRVGSPDLALKCAEAVGIDWVQGGAGQCAGLDGSGKGEEGVRLLRESVESTQTRGIVRSCTVLIQGQQVCIHDGTWKSCEINEEYERLNVDA</sequence>
<dbReference type="EMBL" id="ML208261">
    <property type="protein sequence ID" value="TFK75919.1"/>
    <property type="molecule type" value="Genomic_DNA"/>
</dbReference>
<keyword evidence="2" id="KW-1185">Reference proteome</keyword>
<dbReference type="Proteomes" id="UP000308600">
    <property type="component" value="Unassembled WGS sequence"/>
</dbReference>